<comment type="catalytic activity">
    <reaction evidence="28">
        <text>1-hexadecanoyl-2-(9Z)-octadecenoyl-3-octadecanoyl-sn-glycerol + H2O = 1-hexadecanoyl-2-(9Z-octadecenoyl)-sn-glycerol + octadecanoate + H(+)</text>
        <dbReference type="Rhea" id="RHEA:41111"/>
        <dbReference type="ChEBI" id="CHEBI:15377"/>
        <dbReference type="ChEBI" id="CHEBI:15378"/>
        <dbReference type="ChEBI" id="CHEBI:25629"/>
        <dbReference type="ChEBI" id="CHEBI:75466"/>
        <dbReference type="ChEBI" id="CHEBI:77623"/>
    </reaction>
    <physiologicalReaction direction="left-to-right" evidence="28">
        <dbReference type="Rhea" id="RHEA:41112"/>
    </physiologicalReaction>
</comment>
<evidence type="ECO:0000256" key="30">
    <source>
        <dbReference type="ARBA" id="ARBA00048015"/>
    </source>
</evidence>
<evidence type="ECO:0000256" key="3">
    <source>
        <dbReference type="ARBA" id="ARBA00013274"/>
    </source>
</evidence>
<evidence type="ECO:0000256" key="20">
    <source>
        <dbReference type="ARBA" id="ARBA00029723"/>
    </source>
</evidence>
<evidence type="ECO:0000256" key="40">
    <source>
        <dbReference type="ARBA" id="ARBA00048699"/>
    </source>
</evidence>
<evidence type="ECO:0000256" key="21">
    <source>
        <dbReference type="ARBA" id="ARBA00031182"/>
    </source>
</evidence>
<evidence type="ECO:0000256" key="27">
    <source>
        <dbReference type="ARBA" id="ARBA00047438"/>
    </source>
</evidence>
<keyword evidence="10" id="KW-0677">Repeat</keyword>
<evidence type="ECO:0000256" key="17">
    <source>
        <dbReference type="ARBA" id="ARBA00023369"/>
    </source>
</evidence>
<dbReference type="Proteomes" id="UP000050761">
    <property type="component" value="Unassembled WGS sequence"/>
</dbReference>
<reference evidence="51" key="2">
    <citation type="submission" date="2019-09" db="UniProtKB">
        <authorList>
            <consortium name="WormBaseParasite"/>
        </authorList>
    </citation>
    <scope>IDENTIFICATION</scope>
</reference>
<sequence length="593" mass="66020">MGEEMKETEDVQTERGEEKNNDRGEQSGEQPAPQVVAVESPQNAEDEFGPLMSGTPAGVLTRQLYDVKGMVRPMRNLEQAVIKNVDYLNELALGPVHDGDYEKIFRNYVIYSGIVAAVGTVLFGCYICLTSPVDDSEFERMMEEDRMRRMKPKKMKSAKINLKEFKMTKPLRIMRTLEGEIKHALDTEKSAEIVEIAFDPSQNEITNIGSTVDTFDEALDGKAKKRRRRTSGEKILQSLIRLSGEKLSSTTSKTSSVMQDIKLHKTQATVIFAVCAWQCHAVLPTIGSNYTCEDSLMRKSLTIPTSVNSVRPADIKLVMALGDSLTAGGDGSVETHITIPNILKKYNPQLFGQSYGIGSPNVWEISYLNVAVPGAIAADLAGQARTLSFNFKEDWKLLNIFIGGNDMCSFCHDQKLQPAECVQHIEEAIQVIFDNVPRVIVSITAMLQLEVLRQSDQGRPFCEGLHRYVRRDECPCESDSKDFNNTYLANACIDYANREMNLAASGKYDKADFAVVTQPFFRDVTDVPTKWGHALVSTWLWKNILEPVGAKTTRGSALVPTLPLACPDPDCPFIRTNMNSKDCTPYLTPVAKN</sequence>
<dbReference type="PANTHER" id="PTHR21325:SF44">
    <property type="entry name" value="TRIACYLGLYCEROL LIPASE"/>
    <property type="match status" value="1"/>
</dbReference>
<evidence type="ECO:0000256" key="7">
    <source>
        <dbReference type="ARBA" id="ARBA00022475"/>
    </source>
</evidence>
<comment type="catalytic activity">
    <reaction evidence="43">
        <text>1-hexadecanoyl-2-(9Z)-octadecenoyl-3-octadecanoyl-sn-glycerol + H2O = 1-hexadecanoyl-3-octadecanoyl-sn-glycerol + (9Z)-octadecenoate + H(+)</text>
        <dbReference type="Rhea" id="RHEA:41103"/>
        <dbReference type="ChEBI" id="CHEBI:15377"/>
        <dbReference type="ChEBI" id="CHEBI:15378"/>
        <dbReference type="ChEBI" id="CHEBI:30823"/>
        <dbReference type="ChEBI" id="CHEBI:77623"/>
        <dbReference type="ChEBI" id="CHEBI:77624"/>
    </reaction>
    <physiologicalReaction direction="left-to-right" evidence="43">
        <dbReference type="Rhea" id="RHEA:41104"/>
    </physiologicalReaction>
</comment>
<dbReference type="PANTHER" id="PTHR21325">
    <property type="entry name" value="PHOSPHOLIPASE B, PLB1"/>
    <property type="match status" value="1"/>
</dbReference>
<evidence type="ECO:0000256" key="10">
    <source>
        <dbReference type="ARBA" id="ARBA00022737"/>
    </source>
</evidence>
<evidence type="ECO:0000256" key="5">
    <source>
        <dbReference type="ARBA" id="ARBA00013279"/>
    </source>
</evidence>
<name>A0A3P7WLS1_HELPZ</name>
<comment type="catalytic activity">
    <reaction evidence="32">
        <text>1,2-di-(9Z-octadecenoyl)-sn-glycero-3-phosphocholine + H2O = 1-(9Z-octadecenoyl)-sn-glycero-3-phosphocholine + (9Z)-octadecenoate + H(+)</text>
        <dbReference type="Rhea" id="RHEA:40923"/>
        <dbReference type="ChEBI" id="CHEBI:15377"/>
        <dbReference type="ChEBI" id="CHEBI:15378"/>
        <dbReference type="ChEBI" id="CHEBI:28610"/>
        <dbReference type="ChEBI" id="CHEBI:30823"/>
        <dbReference type="ChEBI" id="CHEBI:74669"/>
    </reaction>
    <physiologicalReaction direction="left-to-right" evidence="32">
        <dbReference type="Rhea" id="RHEA:40924"/>
    </physiologicalReaction>
</comment>
<evidence type="ECO:0000256" key="37">
    <source>
        <dbReference type="ARBA" id="ARBA00048454"/>
    </source>
</evidence>
<comment type="catalytic activity">
    <reaction evidence="42">
        <text>1-O-hexadecyl-2-(9Z)-octadecenoyl-sn-glycero-3-phosphocholine + H2O = 1-O-hexadecyl-sn-glycero-3-phosphocholine + (9Z)-octadecenoate + H(+)</text>
        <dbReference type="Rhea" id="RHEA:40915"/>
        <dbReference type="ChEBI" id="CHEBI:15377"/>
        <dbReference type="ChEBI" id="CHEBI:15378"/>
        <dbReference type="ChEBI" id="CHEBI:30823"/>
        <dbReference type="ChEBI" id="CHEBI:34112"/>
        <dbReference type="ChEBI" id="CHEBI:64496"/>
    </reaction>
    <physiologicalReaction direction="left-to-right" evidence="42">
        <dbReference type="Rhea" id="RHEA:40916"/>
    </physiologicalReaction>
</comment>
<keyword evidence="9" id="KW-0732">Signal</keyword>
<evidence type="ECO:0000256" key="18">
    <source>
        <dbReference type="ARBA" id="ARBA00023408"/>
    </source>
</evidence>
<dbReference type="EC" id="3.1.1.5" evidence="3"/>
<evidence type="ECO:0000256" key="25">
    <source>
        <dbReference type="ARBA" id="ARBA00047324"/>
    </source>
</evidence>
<comment type="catalytic activity">
    <reaction evidence="38">
        <text>1-hexadecanoyl-2-(9Z-octadecenoyl)-sn-glycero-3-phosphoethanolamine + H2O = 1-hexadecanoyl-sn-glycero-3-phosphoethanolamine + (9Z)-octadecenoate + H(+)</text>
        <dbReference type="Rhea" id="RHEA:40911"/>
        <dbReference type="ChEBI" id="CHEBI:15377"/>
        <dbReference type="ChEBI" id="CHEBI:15378"/>
        <dbReference type="ChEBI" id="CHEBI:30823"/>
        <dbReference type="ChEBI" id="CHEBI:73004"/>
        <dbReference type="ChEBI" id="CHEBI:73007"/>
    </reaction>
    <physiologicalReaction direction="left-to-right" evidence="38">
        <dbReference type="Rhea" id="RHEA:40912"/>
    </physiologicalReaction>
</comment>
<evidence type="ECO:0000256" key="1">
    <source>
        <dbReference type="ARBA" id="ARBA00004247"/>
    </source>
</evidence>
<comment type="function">
    <text evidence="24">Calcium-independent membrane-associated phospholipase that catalyzes complete diacylation of phospholipids by hydrolyzing both sn-1 and sn-2 fatty acyl chains attached to the glycerol backbone (phospholipase B activity). Has dual phospholipase and lysophospholipase activities toward diacylphospholipids. Preferentially cleaves sn-2 ester bonds over sn-1 bonds. Acts as a lipase toward glycerolipid substrates. Hydrolyzes fatty acyl chains of diacylglycerols with preference for the sn-2 position and of triacylglycerols with not positional selectivity. May also hydrolyze long chain retinyl esters such as retinyl palmitate. May contribute to digestion of dietary phospholipids, glycerolipids and retinoids, facilitating lipid absorption at the brush border.</text>
</comment>
<comment type="catalytic activity">
    <reaction evidence="34">
        <text>1-hexadecanoyl-2-(9Z,12Z-octadecadienoyl)-sn-glycero-3-phosphocholine + H2O = 2-(9Z,12Z-octadecadienoyl)-sn-glycero-3-phosphocholine + hexadecanoate + H(+)</text>
        <dbReference type="Rhea" id="RHEA:40971"/>
        <dbReference type="ChEBI" id="CHEBI:7896"/>
        <dbReference type="ChEBI" id="CHEBI:15377"/>
        <dbReference type="ChEBI" id="CHEBI:15378"/>
        <dbReference type="ChEBI" id="CHEBI:73002"/>
        <dbReference type="ChEBI" id="CHEBI:76084"/>
    </reaction>
    <physiologicalReaction direction="left-to-right" evidence="34">
        <dbReference type="Rhea" id="RHEA:40972"/>
    </physiologicalReaction>
</comment>
<evidence type="ECO:0000256" key="34">
    <source>
        <dbReference type="ARBA" id="ARBA00048362"/>
    </source>
</evidence>
<proteinExistence type="inferred from homology"/>
<organism evidence="49">
    <name type="scientific">Heligmosomoides polygyrus</name>
    <name type="common">Parasitic roundworm</name>
    <dbReference type="NCBI Taxonomy" id="6339"/>
    <lineage>
        <taxon>Eukaryota</taxon>
        <taxon>Metazoa</taxon>
        <taxon>Ecdysozoa</taxon>
        <taxon>Nematoda</taxon>
        <taxon>Chromadorea</taxon>
        <taxon>Rhabditida</taxon>
        <taxon>Rhabditina</taxon>
        <taxon>Rhabditomorpha</taxon>
        <taxon>Strongyloidea</taxon>
        <taxon>Heligmosomidae</taxon>
        <taxon>Heligmosomoides</taxon>
    </lineage>
</organism>
<keyword evidence="7" id="KW-1003">Cell membrane</keyword>
<keyword evidence="11" id="KW-0378">Hydrolase</keyword>
<keyword evidence="15" id="KW-0325">Glycoprotein</keyword>
<feature type="region of interest" description="Disordered" evidence="47">
    <location>
        <begin position="1"/>
        <end position="53"/>
    </location>
</feature>
<evidence type="ECO:0000256" key="44">
    <source>
        <dbReference type="ARBA" id="ARBA00049363"/>
    </source>
</evidence>
<evidence type="ECO:0000256" key="41">
    <source>
        <dbReference type="ARBA" id="ARBA00048869"/>
    </source>
</evidence>
<protein>
    <recommendedName>
        <fullName evidence="6">Phospholipase B1, membrane-associated</fullName>
        <ecNumber evidence="5">3.1.1.3</ecNumber>
        <ecNumber evidence="4">3.1.1.4</ecNumber>
        <ecNumber evidence="3">3.1.1.5</ecNumber>
    </recommendedName>
    <alternativeName>
        <fullName evidence="20">Lysophospholipase</fullName>
    </alternativeName>
    <alternativeName>
        <fullName evidence="21">Phospholipase A2</fullName>
    </alternativeName>
    <alternativeName>
        <fullName evidence="23">Phospholipase B/lipase</fullName>
    </alternativeName>
    <alternativeName>
        <fullName evidence="22">Triacylglycerol lipase</fullName>
    </alternativeName>
</protein>
<evidence type="ECO:0000256" key="43">
    <source>
        <dbReference type="ARBA" id="ARBA00048939"/>
    </source>
</evidence>
<dbReference type="GO" id="GO:0004623">
    <property type="term" value="F:phospholipase A2 activity"/>
    <property type="evidence" value="ECO:0007669"/>
    <property type="project" value="UniProtKB-EC"/>
</dbReference>
<evidence type="ECO:0000256" key="46">
    <source>
        <dbReference type="ARBA" id="ARBA00049461"/>
    </source>
</evidence>
<evidence type="ECO:0000256" key="12">
    <source>
        <dbReference type="ARBA" id="ARBA00022989"/>
    </source>
</evidence>
<dbReference type="GO" id="GO:0004622">
    <property type="term" value="F:phosphatidylcholine lysophospholipase activity"/>
    <property type="evidence" value="ECO:0007669"/>
    <property type="project" value="UniProtKB-EC"/>
</dbReference>
<dbReference type="EC" id="3.1.1.3" evidence="5"/>
<comment type="catalytic activity">
    <reaction evidence="29">
        <text>2,3-di-(9Z)-octadecenoyl-sn-glycerol + H2O = 3-(9Z-octadecenoyl)-sn-glycerol + (9Z)-octadecenoate + H(+)</text>
        <dbReference type="Rhea" id="RHEA:42604"/>
        <dbReference type="ChEBI" id="CHEBI:15377"/>
        <dbReference type="ChEBI" id="CHEBI:15378"/>
        <dbReference type="ChEBI" id="CHEBI:30823"/>
        <dbReference type="ChEBI" id="CHEBI:75824"/>
        <dbReference type="ChEBI" id="CHEBI:75938"/>
    </reaction>
    <physiologicalReaction direction="left-to-right" evidence="29">
        <dbReference type="Rhea" id="RHEA:42605"/>
    </physiologicalReaction>
</comment>
<dbReference type="CDD" id="cd01824">
    <property type="entry name" value="Phospholipase_B_like"/>
    <property type="match status" value="1"/>
</dbReference>
<evidence type="ECO:0000256" key="15">
    <source>
        <dbReference type="ARBA" id="ARBA00023180"/>
    </source>
</evidence>
<dbReference type="GO" id="GO:0006644">
    <property type="term" value="P:phospholipid metabolic process"/>
    <property type="evidence" value="ECO:0007669"/>
    <property type="project" value="TreeGrafter"/>
</dbReference>
<dbReference type="EC" id="3.1.1.4" evidence="4"/>
<evidence type="ECO:0000256" key="32">
    <source>
        <dbReference type="ARBA" id="ARBA00048058"/>
    </source>
</evidence>
<keyword evidence="12 48" id="KW-1133">Transmembrane helix</keyword>
<comment type="catalytic activity">
    <reaction evidence="27">
        <text>1-(9Z-octadecenoyl)-glycerol + H2O = glycerol + (9Z)-octadecenoate + H(+)</text>
        <dbReference type="Rhea" id="RHEA:38487"/>
        <dbReference type="ChEBI" id="CHEBI:15377"/>
        <dbReference type="ChEBI" id="CHEBI:15378"/>
        <dbReference type="ChEBI" id="CHEBI:17754"/>
        <dbReference type="ChEBI" id="CHEBI:30823"/>
        <dbReference type="ChEBI" id="CHEBI:75342"/>
    </reaction>
    <physiologicalReaction direction="left-to-right" evidence="27">
        <dbReference type="Rhea" id="RHEA:38488"/>
    </physiologicalReaction>
</comment>
<evidence type="ECO:0000256" key="13">
    <source>
        <dbReference type="ARBA" id="ARBA00023098"/>
    </source>
</evidence>
<comment type="catalytic activity">
    <reaction evidence="37">
        <text>a 1-acyl-sn-glycero-3-phosphocholine + H2O = sn-glycerol 3-phosphocholine + a fatty acid + H(+)</text>
        <dbReference type="Rhea" id="RHEA:15177"/>
        <dbReference type="ChEBI" id="CHEBI:15377"/>
        <dbReference type="ChEBI" id="CHEBI:15378"/>
        <dbReference type="ChEBI" id="CHEBI:16870"/>
        <dbReference type="ChEBI" id="CHEBI:28868"/>
        <dbReference type="ChEBI" id="CHEBI:58168"/>
        <dbReference type="EC" id="3.1.1.5"/>
    </reaction>
    <physiologicalReaction direction="left-to-right" evidence="37">
        <dbReference type="Rhea" id="RHEA:15178"/>
    </physiologicalReaction>
</comment>
<dbReference type="GO" id="GO:0016324">
    <property type="term" value="C:apical plasma membrane"/>
    <property type="evidence" value="ECO:0007669"/>
    <property type="project" value="UniProtKB-SubCell"/>
</dbReference>
<evidence type="ECO:0000313" key="50">
    <source>
        <dbReference type="Proteomes" id="UP000050761"/>
    </source>
</evidence>
<reference evidence="49 50" key="1">
    <citation type="submission" date="2018-11" db="EMBL/GenBank/DDBJ databases">
        <authorList>
            <consortium name="Pathogen Informatics"/>
        </authorList>
    </citation>
    <scope>NUCLEOTIDE SEQUENCE [LARGE SCALE GENOMIC DNA]</scope>
</reference>
<evidence type="ECO:0000256" key="19">
    <source>
        <dbReference type="ARBA" id="ARBA00023422"/>
    </source>
</evidence>
<evidence type="ECO:0000256" key="33">
    <source>
        <dbReference type="ARBA" id="ARBA00048227"/>
    </source>
</evidence>
<evidence type="ECO:0000256" key="48">
    <source>
        <dbReference type="SAM" id="Phobius"/>
    </source>
</evidence>
<comment type="catalytic activity">
    <reaction evidence="39">
        <text>1-hexadecanoyl-sn-glycero-3-phosphocholine + H2O = sn-glycerol 3-phosphocholine + hexadecanoate + H(+)</text>
        <dbReference type="Rhea" id="RHEA:40435"/>
        <dbReference type="ChEBI" id="CHEBI:7896"/>
        <dbReference type="ChEBI" id="CHEBI:15377"/>
        <dbReference type="ChEBI" id="CHEBI:15378"/>
        <dbReference type="ChEBI" id="CHEBI:16870"/>
        <dbReference type="ChEBI" id="CHEBI:72998"/>
    </reaction>
    <physiologicalReaction direction="left-to-right" evidence="39">
        <dbReference type="Rhea" id="RHEA:40436"/>
    </physiologicalReaction>
</comment>
<dbReference type="Pfam" id="PF00657">
    <property type="entry name" value="Lipase_GDSL"/>
    <property type="match status" value="1"/>
</dbReference>
<evidence type="ECO:0000256" key="16">
    <source>
        <dbReference type="ARBA" id="ARBA00023264"/>
    </source>
</evidence>
<dbReference type="InterPro" id="IPR035547">
    <property type="entry name" value="Phospholipase_B"/>
</dbReference>
<comment type="catalytic activity">
    <reaction evidence="25">
        <text>1-hexadecanoyl-2-(9Z)-octadecenoyl-3-octadecanoyl-sn-glycerol + H2O = 2-(9Z-octadecenoyl)-3-octadecanoyl-sn-glycerol + hexadecanoate + H(+)</text>
        <dbReference type="Rhea" id="RHEA:41107"/>
        <dbReference type="ChEBI" id="CHEBI:7896"/>
        <dbReference type="ChEBI" id="CHEBI:15377"/>
        <dbReference type="ChEBI" id="CHEBI:15378"/>
        <dbReference type="ChEBI" id="CHEBI:75558"/>
        <dbReference type="ChEBI" id="CHEBI:77623"/>
    </reaction>
    <physiologicalReaction direction="left-to-right" evidence="25">
        <dbReference type="Rhea" id="RHEA:41108"/>
    </physiologicalReaction>
</comment>
<evidence type="ECO:0000256" key="14">
    <source>
        <dbReference type="ARBA" id="ARBA00023136"/>
    </source>
</evidence>
<dbReference type="InterPro" id="IPR036514">
    <property type="entry name" value="SGNH_hydro_sf"/>
</dbReference>
<evidence type="ECO:0000256" key="26">
    <source>
        <dbReference type="ARBA" id="ARBA00047363"/>
    </source>
</evidence>
<comment type="catalytic activity">
    <reaction evidence="35">
        <text>1-octadecanoyl-2-(9Z,12Z)-octadecadienoyl-sn-glycerol + H2O = 1-octadecanoyl-sn-glycerol + (9Z,12Z)-octadecadienoate + H(+)</text>
        <dbReference type="Rhea" id="RHEA:40927"/>
        <dbReference type="ChEBI" id="CHEBI:15377"/>
        <dbReference type="ChEBI" id="CHEBI:15378"/>
        <dbReference type="ChEBI" id="CHEBI:30245"/>
        <dbReference type="ChEBI" id="CHEBI:75550"/>
        <dbReference type="ChEBI" id="CHEBI:77097"/>
    </reaction>
    <physiologicalReaction direction="left-to-right" evidence="35">
        <dbReference type="Rhea" id="RHEA:40928"/>
    </physiologicalReaction>
</comment>
<evidence type="ECO:0000256" key="38">
    <source>
        <dbReference type="ARBA" id="ARBA00048613"/>
    </source>
</evidence>
<evidence type="ECO:0000313" key="51">
    <source>
        <dbReference type="WBParaSite" id="HPBE_0000013501-mRNA-1"/>
    </source>
</evidence>
<comment type="catalytic activity">
    <reaction evidence="46">
        <text>2-(9Z-octadecenoyl)-glycerol + H2O = glycerol + (9Z)-octadecenoate + H(+)</text>
        <dbReference type="Rhea" id="RHEA:38491"/>
        <dbReference type="ChEBI" id="CHEBI:15377"/>
        <dbReference type="ChEBI" id="CHEBI:15378"/>
        <dbReference type="ChEBI" id="CHEBI:17754"/>
        <dbReference type="ChEBI" id="CHEBI:30823"/>
        <dbReference type="ChEBI" id="CHEBI:73990"/>
    </reaction>
    <physiologicalReaction direction="left-to-right" evidence="46">
        <dbReference type="Rhea" id="RHEA:38492"/>
    </physiologicalReaction>
</comment>
<evidence type="ECO:0000256" key="29">
    <source>
        <dbReference type="ARBA" id="ARBA00048011"/>
    </source>
</evidence>
<comment type="subcellular location">
    <subcellularLocation>
        <location evidence="1">Apical cell membrane</location>
        <topology evidence="1">Single-pass type I membrane protein</topology>
    </subcellularLocation>
</comment>
<evidence type="ECO:0000256" key="11">
    <source>
        <dbReference type="ARBA" id="ARBA00022801"/>
    </source>
</evidence>
<evidence type="ECO:0000256" key="4">
    <source>
        <dbReference type="ARBA" id="ARBA00013278"/>
    </source>
</evidence>
<keyword evidence="14 48" id="KW-0472">Membrane</keyword>
<comment type="catalytic activity">
    <reaction evidence="18">
        <text>1-hexadecanoyl-2-(9Z,12Z-octadecadienoyl)-sn-glycero-3-phosphocholine + H2O = (9Z,12Z)-octadecadienoate + 1-hexadecanoyl-sn-glycero-3-phosphocholine + H(+)</text>
        <dbReference type="Rhea" id="RHEA:40811"/>
        <dbReference type="ChEBI" id="CHEBI:15377"/>
        <dbReference type="ChEBI" id="CHEBI:15378"/>
        <dbReference type="ChEBI" id="CHEBI:30245"/>
        <dbReference type="ChEBI" id="CHEBI:72998"/>
        <dbReference type="ChEBI" id="CHEBI:73002"/>
    </reaction>
    <physiologicalReaction direction="left-to-right" evidence="18">
        <dbReference type="Rhea" id="RHEA:40812"/>
    </physiologicalReaction>
</comment>
<evidence type="ECO:0000256" key="6">
    <source>
        <dbReference type="ARBA" id="ARBA00015133"/>
    </source>
</evidence>
<comment type="catalytic activity">
    <reaction evidence="33">
        <text>1,2-dihexadecanoyl-sn-glycero-3-phosphocholine + H2O = 1-hexadecanoyl-sn-glycero-3-phosphocholine + hexadecanoate + H(+)</text>
        <dbReference type="Rhea" id="RHEA:41223"/>
        <dbReference type="ChEBI" id="CHEBI:7896"/>
        <dbReference type="ChEBI" id="CHEBI:15377"/>
        <dbReference type="ChEBI" id="CHEBI:15378"/>
        <dbReference type="ChEBI" id="CHEBI:72998"/>
        <dbReference type="ChEBI" id="CHEBI:72999"/>
    </reaction>
    <physiologicalReaction direction="left-to-right" evidence="33">
        <dbReference type="Rhea" id="RHEA:41224"/>
    </physiologicalReaction>
</comment>
<evidence type="ECO:0000256" key="8">
    <source>
        <dbReference type="ARBA" id="ARBA00022692"/>
    </source>
</evidence>
<evidence type="ECO:0000256" key="23">
    <source>
        <dbReference type="ARBA" id="ARBA00033022"/>
    </source>
</evidence>
<evidence type="ECO:0000256" key="47">
    <source>
        <dbReference type="SAM" id="MobiDB-lite"/>
    </source>
</evidence>
<keyword evidence="8 48" id="KW-0812">Transmembrane</keyword>
<evidence type="ECO:0000256" key="42">
    <source>
        <dbReference type="ARBA" id="ARBA00048872"/>
    </source>
</evidence>
<evidence type="ECO:0000256" key="28">
    <source>
        <dbReference type="ARBA" id="ARBA00047459"/>
    </source>
</evidence>
<dbReference type="InterPro" id="IPR008265">
    <property type="entry name" value="Lipase_GDSL_AS"/>
</dbReference>
<evidence type="ECO:0000256" key="9">
    <source>
        <dbReference type="ARBA" id="ARBA00022729"/>
    </source>
</evidence>
<feature type="transmembrane region" description="Helical" evidence="48">
    <location>
        <begin position="108"/>
        <end position="133"/>
    </location>
</feature>
<evidence type="ECO:0000256" key="36">
    <source>
        <dbReference type="ARBA" id="ARBA00048386"/>
    </source>
</evidence>
<comment type="similarity">
    <text evidence="2">Belongs to the 'GDSL' lipolytic enzyme family. Phospholipase B1 subfamily.</text>
</comment>
<evidence type="ECO:0000256" key="39">
    <source>
        <dbReference type="ARBA" id="ARBA00048656"/>
    </source>
</evidence>
<dbReference type="AlphaFoldDB" id="A0A3P7WLS1"/>
<evidence type="ECO:0000256" key="2">
    <source>
        <dbReference type="ARBA" id="ARBA00009979"/>
    </source>
</evidence>
<comment type="catalytic activity">
    <reaction evidence="36">
        <text>1,2,3-tri-(9Z-octadecenoyl)-glycerol + H2O = di-(9Z)-octadecenoylglycerol + (9Z)-octadecenoate + H(+)</text>
        <dbReference type="Rhea" id="RHEA:38575"/>
        <dbReference type="ChEBI" id="CHEBI:15377"/>
        <dbReference type="ChEBI" id="CHEBI:15378"/>
        <dbReference type="ChEBI" id="CHEBI:30823"/>
        <dbReference type="ChEBI" id="CHEBI:53753"/>
        <dbReference type="ChEBI" id="CHEBI:75945"/>
    </reaction>
    <physiologicalReaction direction="left-to-right" evidence="36">
        <dbReference type="Rhea" id="RHEA:38576"/>
    </physiologicalReaction>
</comment>
<dbReference type="GO" id="GO:0004806">
    <property type="term" value="F:triacylglycerol lipase activity"/>
    <property type="evidence" value="ECO:0007669"/>
    <property type="project" value="UniProtKB-EC"/>
</dbReference>
<comment type="catalytic activity">
    <reaction evidence="41">
        <text>1,3-dihexadecanoyl-2-(9Z-octadecenoyl)glycerol + H2O = 1,3-dihexadecanoylglycerol + (9Z)-octadecenoate + H(+)</text>
        <dbReference type="Rhea" id="RHEA:40983"/>
        <dbReference type="ChEBI" id="CHEBI:15377"/>
        <dbReference type="ChEBI" id="CHEBI:15378"/>
        <dbReference type="ChEBI" id="CHEBI:30823"/>
        <dbReference type="ChEBI" id="CHEBI:75688"/>
        <dbReference type="ChEBI" id="CHEBI:77619"/>
    </reaction>
    <physiologicalReaction direction="left-to-right" evidence="41">
        <dbReference type="Rhea" id="RHEA:40984"/>
    </physiologicalReaction>
</comment>
<accession>A0A3P7WLS1</accession>
<comment type="catalytic activity">
    <reaction evidence="17">
        <text>a triacylglycerol + H2O = a diacylglycerol + a fatty acid + H(+)</text>
        <dbReference type="Rhea" id="RHEA:12044"/>
        <dbReference type="ChEBI" id="CHEBI:15377"/>
        <dbReference type="ChEBI" id="CHEBI:15378"/>
        <dbReference type="ChEBI" id="CHEBI:17855"/>
        <dbReference type="ChEBI" id="CHEBI:18035"/>
        <dbReference type="ChEBI" id="CHEBI:28868"/>
        <dbReference type="EC" id="3.1.1.3"/>
    </reaction>
    <physiologicalReaction direction="left-to-right" evidence="17">
        <dbReference type="Rhea" id="RHEA:12045"/>
    </physiologicalReaction>
</comment>
<evidence type="ECO:0000256" key="31">
    <source>
        <dbReference type="ARBA" id="ARBA00048049"/>
    </source>
</evidence>
<dbReference type="EMBL" id="UZAH01000083">
    <property type="protein sequence ID" value="VDO18518.1"/>
    <property type="molecule type" value="Genomic_DNA"/>
</dbReference>
<dbReference type="OrthoDB" id="10265800at2759"/>
<evidence type="ECO:0000256" key="45">
    <source>
        <dbReference type="ARBA" id="ARBA00049372"/>
    </source>
</evidence>
<dbReference type="PROSITE" id="PS01098">
    <property type="entry name" value="LIPASE_GDSL_SER"/>
    <property type="match status" value="1"/>
</dbReference>
<keyword evidence="13" id="KW-0443">Lipid metabolism</keyword>
<dbReference type="InterPro" id="IPR038885">
    <property type="entry name" value="PLB1"/>
</dbReference>
<evidence type="ECO:0000256" key="35">
    <source>
        <dbReference type="ARBA" id="ARBA00048374"/>
    </source>
</evidence>
<comment type="catalytic activity">
    <reaction evidence="31">
        <text>a 1-O-alkyl-2-acyl-sn-glycero-3-phosphocholine + H2O = a 1-O-alkyl-sn-glycero-3-phosphocholine + a fatty acid + H(+)</text>
        <dbReference type="Rhea" id="RHEA:36231"/>
        <dbReference type="ChEBI" id="CHEBI:15377"/>
        <dbReference type="ChEBI" id="CHEBI:15378"/>
        <dbReference type="ChEBI" id="CHEBI:28868"/>
        <dbReference type="ChEBI" id="CHEBI:30909"/>
        <dbReference type="ChEBI" id="CHEBI:36702"/>
        <dbReference type="EC" id="3.1.1.4"/>
    </reaction>
    <physiologicalReaction direction="left-to-right" evidence="31">
        <dbReference type="Rhea" id="RHEA:36232"/>
    </physiologicalReaction>
</comment>
<comment type="catalytic activity">
    <reaction evidence="45">
        <text>1,3-di-(9Z-octadecenoyl)-glycerol + H2O = 1-(9Z-octadecenoyl)-glycerol + (9Z)-octadecenoate + H(+)</text>
        <dbReference type="Rhea" id="RHEA:39939"/>
        <dbReference type="ChEBI" id="CHEBI:15377"/>
        <dbReference type="ChEBI" id="CHEBI:15378"/>
        <dbReference type="ChEBI" id="CHEBI:30823"/>
        <dbReference type="ChEBI" id="CHEBI:75342"/>
        <dbReference type="ChEBI" id="CHEBI:75735"/>
    </reaction>
    <physiologicalReaction direction="left-to-right" evidence="45">
        <dbReference type="Rhea" id="RHEA:39940"/>
    </physiologicalReaction>
</comment>
<comment type="catalytic activity">
    <reaction evidence="44">
        <text>1,2-dihexadecanoyl-sn-glycero-3-phosphocholine + 2 H2O = sn-glycerol 3-phosphocholine + 2 hexadecanoate + 2 H(+)</text>
        <dbReference type="Rhea" id="RHEA:40975"/>
        <dbReference type="ChEBI" id="CHEBI:7896"/>
        <dbReference type="ChEBI" id="CHEBI:15377"/>
        <dbReference type="ChEBI" id="CHEBI:15378"/>
        <dbReference type="ChEBI" id="CHEBI:16870"/>
        <dbReference type="ChEBI" id="CHEBI:72999"/>
    </reaction>
    <physiologicalReaction direction="left-to-right" evidence="44">
        <dbReference type="Rhea" id="RHEA:40976"/>
    </physiologicalReaction>
</comment>
<dbReference type="Gene3D" id="3.40.50.1110">
    <property type="entry name" value="SGNH hydrolase"/>
    <property type="match status" value="1"/>
</dbReference>
<comment type="catalytic activity">
    <reaction evidence="26">
        <text>1,3-dihexadecanoyl-2-(9Z-octadecenoyl)glycerol + H2O = 1-hexadecanoyl-2-(9Z-octadecenoyl)-glycerol + hexadecanoate + H(+)</text>
        <dbReference type="Rhea" id="RHEA:40979"/>
        <dbReference type="ChEBI" id="CHEBI:7896"/>
        <dbReference type="ChEBI" id="CHEBI:15377"/>
        <dbReference type="ChEBI" id="CHEBI:15378"/>
        <dbReference type="ChEBI" id="CHEBI:75585"/>
        <dbReference type="ChEBI" id="CHEBI:75688"/>
    </reaction>
    <physiologicalReaction direction="left-to-right" evidence="26">
        <dbReference type="Rhea" id="RHEA:40980"/>
    </physiologicalReaction>
</comment>
<evidence type="ECO:0000313" key="49">
    <source>
        <dbReference type="EMBL" id="VDO18518.1"/>
    </source>
</evidence>
<dbReference type="InterPro" id="IPR001087">
    <property type="entry name" value="GDSL"/>
</dbReference>
<evidence type="ECO:0000256" key="22">
    <source>
        <dbReference type="ARBA" id="ARBA00031485"/>
    </source>
</evidence>
<feature type="compositionally biased region" description="Basic and acidic residues" evidence="47">
    <location>
        <begin position="1"/>
        <end position="26"/>
    </location>
</feature>
<comment type="catalytic activity">
    <reaction evidence="30">
        <text>1-hexadecanoyl-2-(9Z-octadecenoyl)-sn-glycero-3-phospho-(1'-sn-glycerol) + H2O = 1-hexadecanoyl-sn-glycero-3-phospho-(1'-sn-glycerol) + (9Z)-octadecenoate + H(+)</text>
        <dbReference type="Rhea" id="RHEA:40919"/>
        <dbReference type="ChEBI" id="CHEBI:15377"/>
        <dbReference type="ChEBI" id="CHEBI:15378"/>
        <dbReference type="ChEBI" id="CHEBI:30823"/>
        <dbReference type="ChEBI" id="CHEBI:72841"/>
        <dbReference type="ChEBI" id="CHEBI:75158"/>
    </reaction>
    <physiologicalReaction direction="left-to-right" evidence="30">
        <dbReference type="Rhea" id="RHEA:40920"/>
    </physiologicalReaction>
</comment>
<comment type="catalytic activity">
    <reaction evidence="40">
        <text>1-hexadecanoyl-2-(9Z-octadecenoyl)-sn-glycero-3-phosphocholine + H2O = 1-hexadecanoyl-sn-glycero-3-phosphocholine + (9Z)-octadecenoate + H(+)</text>
        <dbReference type="Rhea" id="RHEA:38779"/>
        <dbReference type="ChEBI" id="CHEBI:15377"/>
        <dbReference type="ChEBI" id="CHEBI:15378"/>
        <dbReference type="ChEBI" id="CHEBI:30823"/>
        <dbReference type="ChEBI" id="CHEBI:72998"/>
        <dbReference type="ChEBI" id="CHEBI:73001"/>
    </reaction>
    <physiologicalReaction direction="left-to-right" evidence="40">
        <dbReference type="Rhea" id="RHEA:38780"/>
    </physiologicalReaction>
</comment>
<dbReference type="SUPFAM" id="SSF52266">
    <property type="entry name" value="SGNH hydrolase"/>
    <property type="match status" value="1"/>
</dbReference>
<comment type="catalytic activity">
    <reaction evidence="19">
        <text>a 1,2-diacyl-sn-glycero-3-phosphocholine + H2O = a 1-acyl-sn-glycero-3-phosphocholine + a fatty acid + H(+)</text>
        <dbReference type="Rhea" id="RHEA:15801"/>
        <dbReference type="ChEBI" id="CHEBI:15377"/>
        <dbReference type="ChEBI" id="CHEBI:15378"/>
        <dbReference type="ChEBI" id="CHEBI:28868"/>
        <dbReference type="ChEBI" id="CHEBI:57643"/>
        <dbReference type="ChEBI" id="CHEBI:58168"/>
        <dbReference type="EC" id="3.1.1.4"/>
    </reaction>
    <physiologicalReaction direction="left-to-right" evidence="19">
        <dbReference type="Rhea" id="RHEA:15802"/>
    </physiologicalReaction>
</comment>
<keyword evidence="16" id="KW-1208">Phospholipid metabolism</keyword>
<evidence type="ECO:0000256" key="24">
    <source>
        <dbReference type="ARBA" id="ARBA00045916"/>
    </source>
</evidence>
<dbReference type="WBParaSite" id="HPBE_0000013501-mRNA-1">
    <property type="protein sequence ID" value="HPBE_0000013501-mRNA-1"/>
    <property type="gene ID" value="HPBE_0000013501"/>
</dbReference>
<keyword evidence="50" id="KW-1185">Reference proteome</keyword>
<gene>
    <name evidence="49" type="ORF">HPBE_LOCUS136</name>
</gene>